<reference evidence="1" key="1">
    <citation type="submission" date="2014-11" db="EMBL/GenBank/DDBJ databases">
        <authorList>
            <person name="Amaro Gonzalez C."/>
        </authorList>
    </citation>
    <scope>NUCLEOTIDE SEQUENCE</scope>
</reference>
<name>A0A0E9TRM8_ANGAN</name>
<reference evidence="1" key="2">
    <citation type="journal article" date="2015" name="Fish Shellfish Immunol.">
        <title>Early steps in the European eel (Anguilla anguilla)-Vibrio vulnificus interaction in the gills: Role of the RtxA13 toxin.</title>
        <authorList>
            <person name="Callol A."/>
            <person name="Pajuelo D."/>
            <person name="Ebbesson L."/>
            <person name="Teles M."/>
            <person name="MacKenzie S."/>
            <person name="Amaro C."/>
        </authorList>
    </citation>
    <scope>NUCLEOTIDE SEQUENCE</scope>
</reference>
<sequence>MAGLLLSDTWAFYICSSIIINRNTCIRVKF</sequence>
<organism evidence="1">
    <name type="scientific">Anguilla anguilla</name>
    <name type="common">European freshwater eel</name>
    <name type="synonym">Muraena anguilla</name>
    <dbReference type="NCBI Taxonomy" id="7936"/>
    <lineage>
        <taxon>Eukaryota</taxon>
        <taxon>Metazoa</taxon>
        <taxon>Chordata</taxon>
        <taxon>Craniata</taxon>
        <taxon>Vertebrata</taxon>
        <taxon>Euteleostomi</taxon>
        <taxon>Actinopterygii</taxon>
        <taxon>Neopterygii</taxon>
        <taxon>Teleostei</taxon>
        <taxon>Anguilliformes</taxon>
        <taxon>Anguillidae</taxon>
        <taxon>Anguilla</taxon>
    </lineage>
</organism>
<evidence type="ECO:0000313" key="1">
    <source>
        <dbReference type="EMBL" id="JAH55378.1"/>
    </source>
</evidence>
<accession>A0A0E9TRM8</accession>
<dbReference type="AlphaFoldDB" id="A0A0E9TRM8"/>
<dbReference type="EMBL" id="GBXM01053199">
    <property type="protein sequence ID" value="JAH55378.1"/>
    <property type="molecule type" value="Transcribed_RNA"/>
</dbReference>
<proteinExistence type="predicted"/>
<protein>
    <submittedName>
        <fullName evidence="1">Uncharacterized protein</fullName>
    </submittedName>
</protein>